<protein>
    <submittedName>
        <fullName evidence="2">Uncharacterized protein</fullName>
    </submittedName>
</protein>
<organism evidence="2 3">
    <name type="scientific">Corchorus olitorius</name>
    <dbReference type="NCBI Taxonomy" id="93759"/>
    <lineage>
        <taxon>Eukaryota</taxon>
        <taxon>Viridiplantae</taxon>
        <taxon>Streptophyta</taxon>
        <taxon>Embryophyta</taxon>
        <taxon>Tracheophyta</taxon>
        <taxon>Spermatophyta</taxon>
        <taxon>Magnoliopsida</taxon>
        <taxon>eudicotyledons</taxon>
        <taxon>Gunneridae</taxon>
        <taxon>Pentapetalae</taxon>
        <taxon>rosids</taxon>
        <taxon>malvids</taxon>
        <taxon>Malvales</taxon>
        <taxon>Malvaceae</taxon>
        <taxon>Grewioideae</taxon>
        <taxon>Apeibeae</taxon>
        <taxon>Corchorus</taxon>
    </lineage>
</organism>
<evidence type="ECO:0000313" key="3">
    <source>
        <dbReference type="Proteomes" id="UP000187203"/>
    </source>
</evidence>
<evidence type="ECO:0000256" key="1">
    <source>
        <dbReference type="SAM" id="MobiDB-lite"/>
    </source>
</evidence>
<dbReference type="EMBL" id="AWUE01019426">
    <property type="protein sequence ID" value="OMO73508.1"/>
    <property type="molecule type" value="Genomic_DNA"/>
</dbReference>
<dbReference type="Proteomes" id="UP000187203">
    <property type="component" value="Unassembled WGS sequence"/>
</dbReference>
<keyword evidence="3" id="KW-1185">Reference proteome</keyword>
<evidence type="ECO:0000313" key="2">
    <source>
        <dbReference type="EMBL" id="OMO73508.1"/>
    </source>
</evidence>
<sequence length="271" mass="30353">MNNNNFYQLFSPPYTSLPRYFFHVSGPQGSPLPFYTHHLEGNDMVGYVIHYHLQQAYASVPLPLTLPQDFIIERSSVQTPPLPFQDHFVANGQNLNVLGYPSLVAYTPSLIGNNDGAYYIVYAYQGSYRPYPQNPPPLPLNHPQQPPQSPPSQAHNHVDDPQAPQPHNDAFQDPIPQDEFLNLGNIEMEGQQDVGVLANMEAGANLGNMEMEGQQDVGVLANMEAGENLGNMVWSSCKYEVRGKFRKHGDGGTTRCWISCKYGGWGKFWTR</sequence>
<feature type="compositionally biased region" description="Pro residues" evidence="1">
    <location>
        <begin position="132"/>
        <end position="150"/>
    </location>
</feature>
<reference evidence="3" key="1">
    <citation type="submission" date="2013-09" db="EMBL/GenBank/DDBJ databases">
        <title>Corchorus olitorius genome sequencing.</title>
        <authorList>
            <person name="Alam M."/>
            <person name="Haque M.S."/>
            <person name="Islam M.S."/>
            <person name="Emdad E.M."/>
            <person name="Islam M.M."/>
            <person name="Ahmed B."/>
            <person name="Halim A."/>
            <person name="Hossen Q.M.M."/>
            <person name="Hossain M.Z."/>
            <person name="Ahmed R."/>
            <person name="Khan M.M."/>
            <person name="Islam R."/>
            <person name="Rashid M.M."/>
            <person name="Khan S.A."/>
            <person name="Rahman M.S."/>
            <person name="Alam M."/>
            <person name="Yahiya A.S."/>
            <person name="Khan M.S."/>
            <person name="Azam M.S."/>
            <person name="Haque T."/>
            <person name="Lashkar M.Z.H."/>
            <person name="Akhand A.I."/>
            <person name="Morshed G."/>
            <person name="Roy S."/>
            <person name="Uddin K.S."/>
            <person name="Rabeya T."/>
            <person name="Hossain A.S."/>
            <person name="Chowdhury A."/>
            <person name="Snigdha A.R."/>
            <person name="Mortoza M.S."/>
            <person name="Matin S.A."/>
            <person name="Hoque S.M.E."/>
            <person name="Islam M.K."/>
            <person name="Roy D.K."/>
            <person name="Haider R."/>
            <person name="Moosa M.M."/>
            <person name="Elias S.M."/>
            <person name="Hasan A.M."/>
            <person name="Jahan S."/>
            <person name="Shafiuddin M."/>
            <person name="Mahmood N."/>
            <person name="Shommy N.S."/>
        </authorList>
    </citation>
    <scope>NUCLEOTIDE SEQUENCE [LARGE SCALE GENOMIC DNA]</scope>
    <source>
        <strain evidence="3">cv. O-4</strain>
    </source>
</reference>
<proteinExistence type="predicted"/>
<feature type="region of interest" description="Disordered" evidence="1">
    <location>
        <begin position="132"/>
        <end position="177"/>
    </location>
</feature>
<name>A0A1R3HT70_9ROSI</name>
<accession>A0A1R3HT70</accession>
<dbReference type="AlphaFoldDB" id="A0A1R3HT70"/>
<comment type="caution">
    <text evidence="2">The sequence shown here is derived from an EMBL/GenBank/DDBJ whole genome shotgun (WGS) entry which is preliminary data.</text>
</comment>
<gene>
    <name evidence="2" type="ORF">COLO4_27050</name>
</gene>